<dbReference type="InterPro" id="IPR039353">
    <property type="entry name" value="TF_Adf1"/>
</dbReference>
<dbReference type="PANTHER" id="PTHR12243:SF67">
    <property type="entry name" value="COREPRESSOR OF PANGOLIN, ISOFORM A-RELATED"/>
    <property type="match status" value="1"/>
</dbReference>
<dbReference type="GO" id="GO:0005634">
    <property type="term" value="C:nucleus"/>
    <property type="evidence" value="ECO:0007669"/>
    <property type="project" value="TreeGrafter"/>
</dbReference>
<proteinExistence type="predicted"/>
<dbReference type="Proteomes" id="UP001162162">
    <property type="component" value="Unassembled WGS sequence"/>
</dbReference>
<dbReference type="EMBL" id="JAPWTK010000044">
    <property type="protein sequence ID" value="KAJ8954766.1"/>
    <property type="molecule type" value="Genomic_DNA"/>
</dbReference>
<evidence type="ECO:0000313" key="3">
    <source>
        <dbReference type="Proteomes" id="UP001162162"/>
    </source>
</evidence>
<organism evidence="2 3">
    <name type="scientific">Aromia moschata</name>
    <dbReference type="NCBI Taxonomy" id="1265417"/>
    <lineage>
        <taxon>Eukaryota</taxon>
        <taxon>Metazoa</taxon>
        <taxon>Ecdysozoa</taxon>
        <taxon>Arthropoda</taxon>
        <taxon>Hexapoda</taxon>
        <taxon>Insecta</taxon>
        <taxon>Pterygota</taxon>
        <taxon>Neoptera</taxon>
        <taxon>Endopterygota</taxon>
        <taxon>Coleoptera</taxon>
        <taxon>Polyphaga</taxon>
        <taxon>Cucujiformia</taxon>
        <taxon>Chrysomeloidea</taxon>
        <taxon>Cerambycidae</taxon>
        <taxon>Cerambycinae</taxon>
        <taxon>Callichromatini</taxon>
        <taxon>Aromia</taxon>
    </lineage>
</organism>
<dbReference type="SMART" id="SM00595">
    <property type="entry name" value="MADF"/>
    <property type="match status" value="1"/>
</dbReference>
<comment type="caution">
    <text evidence="2">The sequence shown here is derived from an EMBL/GenBank/DDBJ whole genome shotgun (WGS) entry which is preliminary data.</text>
</comment>
<evidence type="ECO:0000313" key="2">
    <source>
        <dbReference type="EMBL" id="KAJ8954766.1"/>
    </source>
</evidence>
<sequence>MWRYSIITESVIEHVRRHPQLYDYSHPDYKKCKAKDKIWERIGREVNESGDEVKKKWRNIRDCYQKHLKCLKGTSNDPGSAAKRSYKNWYWAKQMEFFKPYLSSSSLEVPPRDINGGTNLEGVNHPPEDLSPLTDSLDDYFSEICQSPASEENIKAEIHDEDAYAQRDRMRNEERVTELLISRGTQTKRDIAKEKPTLDHIFDILKSKRRYTDPPDATDLIFLGYAGIIKTFSAKRQAIVKMKIGQIIMQEEILKDAYKKSNSPPEVQLGAISDPVNTATATSSSASDIITINNT</sequence>
<keyword evidence="3" id="KW-1185">Reference proteome</keyword>
<feature type="domain" description="MADF" evidence="1">
    <location>
        <begin position="10"/>
        <end position="103"/>
    </location>
</feature>
<evidence type="ECO:0000259" key="1">
    <source>
        <dbReference type="PROSITE" id="PS51029"/>
    </source>
</evidence>
<gene>
    <name evidence="2" type="ORF">NQ318_014873</name>
</gene>
<reference evidence="2" key="1">
    <citation type="journal article" date="2023" name="Insect Mol. Biol.">
        <title>Genome sequencing provides insights into the evolution of gene families encoding plant cell wall-degrading enzymes in longhorned beetles.</title>
        <authorList>
            <person name="Shin N.R."/>
            <person name="Okamura Y."/>
            <person name="Kirsch R."/>
            <person name="Pauchet Y."/>
        </authorList>
    </citation>
    <scope>NUCLEOTIDE SEQUENCE</scope>
    <source>
        <strain evidence="2">AMC_N1</strain>
    </source>
</reference>
<dbReference type="GO" id="GO:0006357">
    <property type="term" value="P:regulation of transcription by RNA polymerase II"/>
    <property type="evidence" value="ECO:0007669"/>
    <property type="project" value="TreeGrafter"/>
</dbReference>
<protein>
    <recommendedName>
        <fullName evidence="1">MADF domain-containing protein</fullName>
    </recommendedName>
</protein>
<dbReference type="GO" id="GO:0005667">
    <property type="term" value="C:transcription regulator complex"/>
    <property type="evidence" value="ECO:0007669"/>
    <property type="project" value="TreeGrafter"/>
</dbReference>
<name>A0AAV8YV03_9CUCU</name>
<dbReference type="PANTHER" id="PTHR12243">
    <property type="entry name" value="MADF DOMAIN TRANSCRIPTION FACTOR"/>
    <property type="match status" value="1"/>
</dbReference>
<dbReference type="InterPro" id="IPR006578">
    <property type="entry name" value="MADF-dom"/>
</dbReference>
<dbReference type="PROSITE" id="PS51029">
    <property type="entry name" value="MADF"/>
    <property type="match status" value="1"/>
</dbReference>
<dbReference type="AlphaFoldDB" id="A0AAV8YV03"/>
<accession>A0AAV8YV03</accession>
<dbReference type="Pfam" id="PF10545">
    <property type="entry name" value="MADF_DNA_bdg"/>
    <property type="match status" value="1"/>
</dbReference>